<feature type="domain" description="SF4 helicase" evidence="1">
    <location>
        <begin position="432"/>
        <end position="719"/>
    </location>
</feature>
<dbReference type="Gene3D" id="3.40.1360.10">
    <property type="match status" value="1"/>
</dbReference>
<comment type="caution">
    <text evidence="2">The sequence shown here is derived from an EMBL/GenBank/DDBJ whole genome shotgun (WGS) entry which is preliminary data.</text>
</comment>
<sequence>MAVTARRSLLPTRRHFNTPYAVSTTEKILDSPSASSSVASSSVANVSISDEDGTFYSSYFQPRRDEVMDFLLNHNQNPFTTSIPGELMIPCPSCHGKRVSHPTHLTISGYPRMNGRISTRTGAYRCTNCTARGTWQEFVKGVRKKSGENFSVSNPSKALSSRIQPTFSRPLDEIERYPDAMNEDEDIRKWCTERMGITKQVLELYKVGVATYADFEAQLAAAKKSSVASDRLCLTFPQIAPDYTPPHSTTYLTSTHPPTRIVRIKACAAEPAHTFIAYDPPGLGPQGLFGYHVPPLSATSLILARDEFSAMAAYQQTEIPAVCLPTSNPQLPETAIPLLERFSCIYLWFDDDLEGEMLVDRLAHKLGRDRCLVVNTRGGGVEGPRNPHELLLHNPDKSVFTDLIKAAKPLKHEQIVQFRDLREQIRRNVNNPEAARGVQSMDLPGLNLLLKGHRPGELTIVTGATGIGKTTILSQLSLDFCKQGVATLWGSFEIPNARLAQKMICQLAEKDVTKVPDEFEVWANQFEQVRLCDLCGLGVMREKGIGVMECRAFSLLLFLSPHNLNLPPPFLRASPKLPLYFLRFFGSTSIKDVLSACDHAVYAHDVSHVIIDNLQFMLSGQHRHHNSDRWETQDEAVSALRTFATDRNVHVSLVVHPRKEKYEKLGVSSVIGSAKVTQEADNVVIVQKIGATKFVDVKKNRCVRGDGFGGRREGFHDDC</sequence>
<dbReference type="GO" id="GO:0043139">
    <property type="term" value="F:5'-3' DNA helicase activity"/>
    <property type="evidence" value="ECO:0007669"/>
    <property type="project" value="InterPro"/>
</dbReference>
<dbReference type="InterPro" id="IPR034154">
    <property type="entry name" value="TOPRIM_DnaG/twinkle"/>
</dbReference>
<dbReference type="InterPro" id="IPR027032">
    <property type="entry name" value="Twinkle-like"/>
</dbReference>
<dbReference type="EMBL" id="RBNI01010711">
    <property type="protein sequence ID" value="RUP43558.1"/>
    <property type="molecule type" value="Genomic_DNA"/>
</dbReference>
<dbReference type="GO" id="GO:0006260">
    <property type="term" value="P:DNA replication"/>
    <property type="evidence" value="ECO:0007669"/>
    <property type="project" value="InterPro"/>
</dbReference>
<protein>
    <recommendedName>
        <fullName evidence="1">SF4 helicase domain-containing protein</fullName>
    </recommendedName>
</protein>
<name>A0A433CYB1_9FUNG</name>
<dbReference type="CDD" id="cd01029">
    <property type="entry name" value="TOPRIM_primases"/>
    <property type="match status" value="1"/>
</dbReference>
<evidence type="ECO:0000259" key="1">
    <source>
        <dbReference type="PROSITE" id="PS51199"/>
    </source>
</evidence>
<dbReference type="GO" id="GO:0003697">
    <property type="term" value="F:single-stranded DNA binding"/>
    <property type="evidence" value="ECO:0007669"/>
    <property type="project" value="InterPro"/>
</dbReference>
<dbReference type="AlphaFoldDB" id="A0A433CYB1"/>
<dbReference type="OrthoDB" id="275278at2759"/>
<dbReference type="InterPro" id="IPR027417">
    <property type="entry name" value="P-loop_NTPase"/>
</dbReference>
<dbReference type="Gene3D" id="3.40.50.300">
    <property type="entry name" value="P-loop containing nucleotide triphosphate hydrolases"/>
    <property type="match status" value="1"/>
</dbReference>
<dbReference type="CDD" id="cd01122">
    <property type="entry name" value="Twinkle_C"/>
    <property type="match status" value="1"/>
</dbReference>
<proteinExistence type="predicted"/>
<evidence type="ECO:0000313" key="2">
    <source>
        <dbReference type="EMBL" id="RUP43558.1"/>
    </source>
</evidence>
<organism evidence="2 3">
    <name type="scientific">Jimgerdemannia flammicorona</name>
    <dbReference type="NCBI Taxonomy" id="994334"/>
    <lineage>
        <taxon>Eukaryota</taxon>
        <taxon>Fungi</taxon>
        <taxon>Fungi incertae sedis</taxon>
        <taxon>Mucoromycota</taxon>
        <taxon>Mucoromycotina</taxon>
        <taxon>Endogonomycetes</taxon>
        <taxon>Endogonales</taxon>
        <taxon>Endogonaceae</taxon>
        <taxon>Jimgerdemannia</taxon>
    </lineage>
</organism>
<dbReference type="GO" id="GO:0005524">
    <property type="term" value="F:ATP binding"/>
    <property type="evidence" value="ECO:0007669"/>
    <property type="project" value="InterPro"/>
</dbReference>
<dbReference type="SUPFAM" id="SSF56731">
    <property type="entry name" value="DNA primase core"/>
    <property type="match status" value="1"/>
</dbReference>
<evidence type="ECO:0000313" key="3">
    <source>
        <dbReference type="Proteomes" id="UP000268093"/>
    </source>
</evidence>
<dbReference type="Pfam" id="PF13481">
    <property type="entry name" value="AAA_25"/>
    <property type="match status" value="1"/>
</dbReference>
<dbReference type="PANTHER" id="PTHR12873:SF0">
    <property type="entry name" value="TWINKLE MTDNA HELICASE"/>
    <property type="match status" value="1"/>
</dbReference>
<accession>A0A433CYB1</accession>
<dbReference type="Proteomes" id="UP000268093">
    <property type="component" value="Unassembled WGS sequence"/>
</dbReference>
<keyword evidence="3" id="KW-1185">Reference proteome</keyword>
<dbReference type="SUPFAM" id="SSF52540">
    <property type="entry name" value="P-loop containing nucleoside triphosphate hydrolases"/>
    <property type="match status" value="1"/>
</dbReference>
<dbReference type="PANTHER" id="PTHR12873">
    <property type="entry name" value="T7-LIKE MITOCHONDRIAL DNA HELICASE"/>
    <property type="match status" value="1"/>
</dbReference>
<dbReference type="InterPro" id="IPR007694">
    <property type="entry name" value="DNA_helicase_DnaB-like_C"/>
</dbReference>
<dbReference type="PROSITE" id="PS51199">
    <property type="entry name" value="SF4_HELICASE"/>
    <property type="match status" value="1"/>
</dbReference>
<gene>
    <name evidence="2" type="ORF">BC936DRAFT_137015</name>
</gene>
<reference evidence="2 3" key="1">
    <citation type="journal article" date="2018" name="New Phytol.">
        <title>Phylogenomics of Endogonaceae and evolution of mycorrhizas within Mucoromycota.</title>
        <authorList>
            <person name="Chang Y."/>
            <person name="Desiro A."/>
            <person name="Na H."/>
            <person name="Sandor L."/>
            <person name="Lipzen A."/>
            <person name="Clum A."/>
            <person name="Barry K."/>
            <person name="Grigoriev I.V."/>
            <person name="Martin F.M."/>
            <person name="Stajich J.E."/>
            <person name="Smith M.E."/>
            <person name="Bonito G."/>
            <person name="Spatafora J.W."/>
        </authorList>
    </citation>
    <scope>NUCLEOTIDE SEQUENCE [LARGE SCALE GENOMIC DNA]</scope>
    <source>
        <strain evidence="2 3">GMNB39</strain>
    </source>
</reference>